<reference evidence="1 2" key="1">
    <citation type="submission" date="2019-07" db="EMBL/GenBank/DDBJ databases">
        <authorList>
            <person name="Cremers G."/>
        </authorList>
    </citation>
    <scope>NUCLEOTIDE SEQUENCE [LARGE SCALE GENOMIC DNA]</scope>
</reference>
<dbReference type="EMBL" id="CABIKM010000012">
    <property type="protein sequence ID" value="VUZ84465.1"/>
    <property type="molecule type" value="Genomic_DNA"/>
</dbReference>
<protein>
    <submittedName>
        <fullName evidence="1">Uncharacterized protein</fullName>
    </submittedName>
</protein>
<sequence length="396" mass="45045">MAKENLKTILECEFRSNPAYEIVEIERMNAAEKSALHQLRDDHDAFGILRPRENSSLSIKAICKDTALLFFSLQSAGRLPAYLLRSLDERGNQHIAELVLDGILQISRDDRFVSGLDARDLIYNQVAVPENLSRIARLSTEALKFAQRLPIDDPMRLSAQLYFFNRVPVTPRLQRRLGGEAAYLEFLGIHDQGACGKLLKKHWKKSVDSPEMLGWQSWGLRKSRGMRQRQTYDYKIYVSPALDAVPEMLPQVVAVFTQMEIKRFKFGADLAGLARPDKIVAYLESYEQVEAVGRALGEQLGDVPVHGVPFTADLCGDGLISWGMDPHERRVFDWQETASWRLWITNHLARGLLTARSSAQSDIEPWQFALERLRFEGIDTDTWTPMAAYEHKISQG</sequence>
<evidence type="ECO:0000313" key="2">
    <source>
        <dbReference type="Proteomes" id="UP000334340"/>
    </source>
</evidence>
<name>A0A564ZGN5_9BACT</name>
<keyword evidence="2" id="KW-1185">Reference proteome</keyword>
<gene>
    <name evidence="1" type="ORF">MELA_00838</name>
</gene>
<organism evidence="1 2">
    <name type="scientific">Candidatus Methylomirabilis lanthanidiphila</name>
    <dbReference type="NCBI Taxonomy" id="2211376"/>
    <lineage>
        <taxon>Bacteria</taxon>
        <taxon>Candidatus Methylomirabilota</taxon>
        <taxon>Candidatus Methylomirabilia</taxon>
        <taxon>Candidatus Methylomirabilales</taxon>
        <taxon>Candidatus Methylomirabilaceae</taxon>
        <taxon>Candidatus Methylomirabilis</taxon>
    </lineage>
</organism>
<proteinExistence type="predicted"/>
<dbReference type="AlphaFoldDB" id="A0A564ZGN5"/>
<evidence type="ECO:0000313" key="1">
    <source>
        <dbReference type="EMBL" id="VUZ84465.1"/>
    </source>
</evidence>
<accession>A0A564ZGN5</accession>
<dbReference type="Proteomes" id="UP000334340">
    <property type="component" value="Unassembled WGS sequence"/>
</dbReference>